<accession>A0A381V943</accession>
<evidence type="ECO:0000256" key="1">
    <source>
        <dbReference type="SAM" id="Phobius"/>
    </source>
</evidence>
<proteinExistence type="predicted"/>
<gene>
    <name evidence="2" type="ORF">METZ01_LOCUS89760</name>
</gene>
<dbReference type="EMBL" id="UINC01008189">
    <property type="protein sequence ID" value="SVA36906.1"/>
    <property type="molecule type" value="Genomic_DNA"/>
</dbReference>
<keyword evidence="1" id="KW-1133">Transmembrane helix</keyword>
<evidence type="ECO:0000313" key="2">
    <source>
        <dbReference type="EMBL" id="SVA36906.1"/>
    </source>
</evidence>
<reference evidence="2" key="1">
    <citation type="submission" date="2018-05" db="EMBL/GenBank/DDBJ databases">
        <authorList>
            <person name="Lanie J.A."/>
            <person name="Ng W.-L."/>
            <person name="Kazmierczak K.M."/>
            <person name="Andrzejewski T.M."/>
            <person name="Davidsen T.M."/>
            <person name="Wayne K.J."/>
            <person name="Tettelin H."/>
            <person name="Glass J.I."/>
            <person name="Rusch D."/>
            <person name="Podicherti R."/>
            <person name="Tsui H.-C.T."/>
            <person name="Winkler M.E."/>
        </authorList>
    </citation>
    <scope>NUCLEOTIDE SEQUENCE</scope>
</reference>
<name>A0A381V943_9ZZZZ</name>
<organism evidence="2">
    <name type="scientific">marine metagenome</name>
    <dbReference type="NCBI Taxonomy" id="408172"/>
    <lineage>
        <taxon>unclassified sequences</taxon>
        <taxon>metagenomes</taxon>
        <taxon>ecological metagenomes</taxon>
    </lineage>
</organism>
<keyword evidence="1" id="KW-0472">Membrane</keyword>
<protein>
    <submittedName>
        <fullName evidence="2">Uncharacterized protein</fullName>
    </submittedName>
</protein>
<sequence length="31" mass="3300">MAVSLKKGKILFPTIMAVISVPVMIISLSVI</sequence>
<dbReference type="AlphaFoldDB" id="A0A381V943"/>
<feature type="transmembrane region" description="Helical" evidence="1">
    <location>
        <begin position="12"/>
        <end position="30"/>
    </location>
</feature>
<keyword evidence="1" id="KW-0812">Transmembrane</keyword>